<dbReference type="SMART" id="SM00091">
    <property type="entry name" value="PAS"/>
    <property type="match status" value="2"/>
</dbReference>
<reference evidence="4 5" key="1">
    <citation type="submission" date="2023-07" db="EMBL/GenBank/DDBJ databases">
        <title>Comparative genomics of wheat-associated soil bacteria to identify genetic determinants of phenazine resistance.</title>
        <authorList>
            <person name="Mouncey N."/>
        </authorList>
    </citation>
    <scope>NUCLEOTIDE SEQUENCE [LARGE SCALE GENOMIC DNA]</scope>
    <source>
        <strain evidence="4 5">B3I12</strain>
    </source>
</reference>
<dbReference type="Pfam" id="PF13581">
    <property type="entry name" value="HATPase_c_2"/>
    <property type="match status" value="1"/>
</dbReference>
<sequence length="833" mass="89555">MEQPVTVGRAGHRADRSLGAEPEPTHATETPEALADLVGESLTARVTLDEQGRVTGWNTGAERLLGYSARQMTGRPAAGLLAEPIPARGGPPAFAGLPRWSGDVALRHHDGRKLTVRVLAHHRAPGTGAPAWLLLSALTRRQSPPALDESLVSWSFTQSPCCALALYDTRLRLRRANEGMQQAMALTEEEMLGLRVSEIVDDEAGARAERSMARVLRTGEMQYEENYLRAPGETREHAWSVFESALRDAEGTIQGVCLSAHDMTEQFWARKRLQLIAEAGRRIGATLDVRRTAEELTDVIVPALADFVSVDLVAALDDVPEPPARVLPADGPLLLRRVALRSVTPGAPESVVAAGQVDAYPEGSAPYESLRAGRATLHEVTDPAFAAWLAHDAERAAKIGAFGIHSVMTVPLVARGVTLGVAFLLRYRNPDPFRHDDLVLARELAARAAVSIDNARRYTRERTTAVTLQRSLLPRRLPRQAAVEVASRYLPAGGHAGVGGDWFDVIPLSGARVALVVGDVVGHGLHASATMGRLRTAVRTLADIDLPCDELLTHLDDLVTRLSVEGEDGESGETSGDLGATCLYAVYDPVSRRCCFAGAGHPMPAVVSPDGTVELIDLPPAPPLGMGGLPHEATEVVLPEGSLLALYTNGLIENRDRDVDAGVHRLREALARPAPSLDALCDTVLAGLLPPRPADDVALLVARTRALDASQVATWAVPDDPSAVAQTRKDVVAQLERWGLSDAVFVTELVVSELVTNAIRHARPPIQLRLINDNTLICEVSDGGNTAPHLRRARTYDEGGRGLLLVAQLTERWGTRQSTTGKTIWAEQTLPLK</sequence>
<organism evidence="4 5">
    <name type="scientific">Streptomyces africanus</name>
    <dbReference type="NCBI Taxonomy" id="231024"/>
    <lineage>
        <taxon>Bacteria</taxon>
        <taxon>Bacillati</taxon>
        <taxon>Actinomycetota</taxon>
        <taxon>Actinomycetes</taxon>
        <taxon>Kitasatosporales</taxon>
        <taxon>Streptomycetaceae</taxon>
        <taxon>Streptomyces</taxon>
    </lineage>
</organism>
<dbReference type="Gene3D" id="3.30.450.40">
    <property type="match status" value="1"/>
</dbReference>
<dbReference type="SUPFAM" id="SSF55785">
    <property type="entry name" value="PYP-like sensor domain (PAS domain)"/>
    <property type="match status" value="2"/>
</dbReference>
<dbReference type="Gene3D" id="3.30.450.20">
    <property type="entry name" value="PAS domain"/>
    <property type="match status" value="2"/>
</dbReference>
<dbReference type="InterPro" id="IPR000014">
    <property type="entry name" value="PAS"/>
</dbReference>
<accession>A0ABU0QQE3</accession>
<dbReference type="RefSeq" id="WP_307176158.1">
    <property type="nucleotide sequence ID" value="NZ_JAUSYP010000001.1"/>
</dbReference>
<dbReference type="PANTHER" id="PTHR43156:SF2">
    <property type="entry name" value="STAGE II SPORULATION PROTEIN E"/>
    <property type="match status" value="1"/>
</dbReference>
<dbReference type="InterPro" id="IPR036457">
    <property type="entry name" value="PPM-type-like_dom_sf"/>
</dbReference>
<dbReference type="Pfam" id="PF01590">
    <property type="entry name" value="GAF"/>
    <property type="match status" value="1"/>
</dbReference>
<name>A0ABU0QQE3_9ACTN</name>
<dbReference type="NCBIfam" id="TIGR00229">
    <property type="entry name" value="sensory_box"/>
    <property type="match status" value="2"/>
</dbReference>
<feature type="region of interest" description="Disordered" evidence="2">
    <location>
        <begin position="1"/>
        <end position="30"/>
    </location>
</feature>
<dbReference type="InterPro" id="IPR013767">
    <property type="entry name" value="PAS_fold"/>
</dbReference>
<dbReference type="SUPFAM" id="SSF81606">
    <property type="entry name" value="PP2C-like"/>
    <property type="match status" value="1"/>
</dbReference>
<dbReference type="Proteomes" id="UP001232755">
    <property type="component" value="Unassembled WGS sequence"/>
</dbReference>
<gene>
    <name evidence="4" type="ORF">QF034_003847</name>
</gene>
<evidence type="ECO:0000259" key="3">
    <source>
        <dbReference type="PROSITE" id="PS50112"/>
    </source>
</evidence>
<dbReference type="SUPFAM" id="SSF55781">
    <property type="entry name" value="GAF domain-like"/>
    <property type="match status" value="1"/>
</dbReference>
<keyword evidence="5" id="KW-1185">Reference proteome</keyword>
<dbReference type="SUPFAM" id="SSF55874">
    <property type="entry name" value="ATPase domain of HSP90 chaperone/DNA topoisomerase II/histidine kinase"/>
    <property type="match status" value="1"/>
</dbReference>
<protein>
    <submittedName>
        <fullName evidence="4">PAS domain S-box-containing protein</fullName>
    </submittedName>
</protein>
<dbReference type="EMBL" id="JAUSYP010000001">
    <property type="protein sequence ID" value="MDQ0749616.1"/>
    <property type="molecule type" value="Genomic_DNA"/>
</dbReference>
<dbReference type="Gene3D" id="3.30.565.10">
    <property type="entry name" value="Histidine kinase-like ATPase, C-terminal domain"/>
    <property type="match status" value="1"/>
</dbReference>
<proteinExistence type="predicted"/>
<dbReference type="PANTHER" id="PTHR43156">
    <property type="entry name" value="STAGE II SPORULATION PROTEIN E-RELATED"/>
    <property type="match status" value="1"/>
</dbReference>
<dbReference type="CDD" id="cd00130">
    <property type="entry name" value="PAS"/>
    <property type="match status" value="2"/>
</dbReference>
<dbReference type="InterPro" id="IPR013656">
    <property type="entry name" value="PAS_4"/>
</dbReference>
<feature type="compositionally biased region" description="Basic and acidic residues" evidence="2">
    <location>
        <begin position="12"/>
        <end position="26"/>
    </location>
</feature>
<dbReference type="InterPro" id="IPR035965">
    <property type="entry name" value="PAS-like_dom_sf"/>
</dbReference>
<dbReference type="InterPro" id="IPR001932">
    <property type="entry name" value="PPM-type_phosphatase-like_dom"/>
</dbReference>
<dbReference type="InterPro" id="IPR052016">
    <property type="entry name" value="Bact_Sigma-Reg"/>
</dbReference>
<dbReference type="InterPro" id="IPR036890">
    <property type="entry name" value="HATPase_C_sf"/>
</dbReference>
<keyword evidence="1" id="KW-0378">Hydrolase</keyword>
<evidence type="ECO:0000256" key="2">
    <source>
        <dbReference type="SAM" id="MobiDB-lite"/>
    </source>
</evidence>
<dbReference type="InterPro" id="IPR003594">
    <property type="entry name" value="HATPase_dom"/>
</dbReference>
<evidence type="ECO:0000313" key="4">
    <source>
        <dbReference type="EMBL" id="MDQ0749616.1"/>
    </source>
</evidence>
<dbReference type="PROSITE" id="PS50112">
    <property type="entry name" value="PAS"/>
    <property type="match status" value="1"/>
</dbReference>
<dbReference type="InterPro" id="IPR029016">
    <property type="entry name" value="GAF-like_dom_sf"/>
</dbReference>
<evidence type="ECO:0000256" key="1">
    <source>
        <dbReference type="ARBA" id="ARBA00022801"/>
    </source>
</evidence>
<dbReference type="CDD" id="cd16936">
    <property type="entry name" value="HATPase_RsbW-like"/>
    <property type="match status" value="1"/>
</dbReference>
<dbReference type="Gene3D" id="3.60.40.10">
    <property type="entry name" value="PPM-type phosphatase domain"/>
    <property type="match status" value="1"/>
</dbReference>
<feature type="domain" description="PAS" evidence="3">
    <location>
        <begin position="30"/>
        <end position="84"/>
    </location>
</feature>
<dbReference type="SMART" id="SM00331">
    <property type="entry name" value="PP2C_SIG"/>
    <property type="match status" value="1"/>
</dbReference>
<dbReference type="Pfam" id="PF08448">
    <property type="entry name" value="PAS_4"/>
    <property type="match status" value="1"/>
</dbReference>
<evidence type="ECO:0000313" key="5">
    <source>
        <dbReference type="Proteomes" id="UP001232755"/>
    </source>
</evidence>
<dbReference type="InterPro" id="IPR003018">
    <property type="entry name" value="GAF"/>
</dbReference>
<dbReference type="Pfam" id="PF07228">
    <property type="entry name" value="SpoIIE"/>
    <property type="match status" value="1"/>
</dbReference>
<dbReference type="Pfam" id="PF00989">
    <property type="entry name" value="PAS"/>
    <property type="match status" value="1"/>
</dbReference>
<comment type="caution">
    <text evidence="4">The sequence shown here is derived from an EMBL/GenBank/DDBJ whole genome shotgun (WGS) entry which is preliminary data.</text>
</comment>
<dbReference type="SMART" id="SM00065">
    <property type="entry name" value="GAF"/>
    <property type="match status" value="1"/>
</dbReference>